<dbReference type="PANTHER" id="PTHR12815:SF47">
    <property type="entry name" value="TRANSLOCATION AND ASSEMBLY MODULE SUBUNIT TAMA"/>
    <property type="match status" value="1"/>
</dbReference>
<keyword evidence="2" id="KW-1134">Transmembrane beta strand</keyword>
<feature type="domain" description="POTRA" evidence="10">
    <location>
        <begin position="307"/>
        <end position="393"/>
    </location>
</feature>
<feature type="domain" description="POTRA" evidence="10">
    <location>
        <begin position="155"/>
        <end position="226"/>
    </location>
</feature>
<evidence type="ECO:0000256" key="6">
    <source>
        <dbReference type="ARBA" id="ARBA00023136"/>
    </source>
</evidence>
<dbReference type="Gene3D" id="3.10.20.310">
    <property type="entry name" value="membrane protein fhac"/>
    <property type="match status" value="5"/>
</dbReference>
<dbReference type="NCBIfam" id="TIGR03303">
    <property type="entry name" value="OM_YaeT"/>
    <property type="match status" value="1"/>
</dbReference>
<dbReference type="Pfam" id="PF01103">
    <property type="entry name" value="Omp85"/>
    <property type="match status" value="1"/>
</dbReference>
<sequence length="878" mass="99787">MLKRFAFAILLLSTVFAPCLHAETPVKILLIPVVIQAQQNLDYLKPQVVDAMAKQLEKDGATVIRAEATRDTNRAASEGDMAALQRMATERGADYVLWGSLTWIGRQFSLDTRIASTRGDSSPLVFYADGQGIENLPAAVKNVVSAIGLRVFQREKIVDIRIVGNRRIEPDAIRRVVKTQIGDPYLQQNVSEDLKAIYAMGYFDDVRIDAETGSGGKILVITVREKPTVHMITFKGNRVIEDDKLKENIDIKTGSILNVYKVQSNVRRIENLYKEKNYHNVKVNYTIRNLDNNQGDLEFDIDEGDKVKIKEIRFEGNQAYDAKKLKKVMKTSEKGFWSWITSSGELNQEDLNQDVELLTAFYHNNGYIQAKVGEPKVEYTPEWIYITIKIDEGQRFKVGQIKVSGELIAPEDTLMKLLKISQEPYYSREKVRNDVMALNDFYADEGYAYADIVPKLDQNLKDLVVNIDFGITKGPLVYFEKIQITGNTKTRDKVIRRELQSYEQELFSGKKLKRGIRNLYRLDYFEDIKVNTTKGSQPDKMVLDIEVKEKPTGTFSFGGGYSSIENLFVVGSVQQRNLFGRGQILEFRGTIGGVTHRYVASFTEPWLFDIPLSAGIDVYNQTRDYDTYNLDSFGTVLRFGYPIWDYTRAYLSYTFDISDLYDLDPNASNYFKVMEGKNTLSSLTPSIRYDSRDRVFNPTEGANHQISVEYAGDFLGGTIGFTKYIAETGWYIPLFWKTVGFIHAKGGIIDQHPGELLPPYDRFYLGGINSLRGFSWRDLSPVDENGDKIGGDKFVQFNLEYIFPLIREAGVMGVAFYDTGNVYNDDEDIDLGNLRKSAGAGIRWYSPMGPIRLEYGHILDRKEGENSGRWEFAIGSTF</sequence>
<protein>
    <recommendedName>
        <fullName evidence="8">Outer membrane protein assembly factor BamA</fullName>
    </recommendedName>
</protein>
<proteinExistence type="inferred from homology"/>
<evidence type="ECO:0000256" key="5">
    <source>
        <dbReference type="ARBA" id="ARBA00022737"/>
    </source>
</evidence>
<name>A0A7C4RPD8_9BACT</name>
<evidence type="ECO:0000256" key="4">
    <source>
        <dbReference type="ARBA" id="ARBA00022729"/>
    </source>
</evidence>
<keyword evidence="7" id="KW-0998">Cell outer membrane</keyword>
<dbReference type="InterPro" id="IPR023707">
    <property type="entry name" value="OM_assembly_BamA"/>
</dbReference>
<dbReference type="InterPro" id="IPR034746">
    <property type="entry name" value="POTRA"/>
</dbReference>
<keyword evidence="3" id="KW-0812">Transmembrane</keyword>
<dbReference type="InterPro" id="IPR010827">
    <property type="entry name" value="BamA/TamA_POTRA"/>
</dbReference>
<comment type="caution">
    <text evidence="11">The sequence shown here is derived from an EMBL/GenBank/DDBJ whole genome shotgun (WGS) entry which is preliminary data.</text>
</comment>
<dbReference type="HAMAP" id="MF_01430">
    <property type="entry name" value="OM_assembly_BamA"/>
    <property type="match status" value="1"/>
</dbReference>
<evidence type="ECO:0000313" key="11">
    <source>
        <dbReference type="EMBL" id="HGU32073.1"/>
    </source>
</evidence>
<keyword evidence="4 9" id="KW-0732">Signal</keyword>
<dbReference type="InterPro" id="IPR039910">
    <property type="entry name" value="D15-like"/>
</dbReference>
<dbReference type="GO" id="GO:0071709">
    <property type="term" value="P:membrane assembly"/>
    <property type="evidence" value="ECO:0007669"/>
    <property type="project" value="InterPro"/>
</dbReference>
<keyword evidence="6" id="KW-0472">Membrane</keyword>
<gene>
    <name evidence="11" type="primary">bamA</name>
    <name evidence="11" type="ORF">ENS29_04365</name>
</gene>
<dbReference type="Pfam" id="PF07244">
    <property type="entry name" value="POTRA"/>
    <property type="match status" value="5"/>
</dbReference>
<dbReference type="PIRSF" id="PIRSF006076">
    <property type="entry name" value="OM_assembly_OMP85"/>
    <property type="match status" value="1"/>
</dbReference>
<organism evidence="11">
    <name type="scientific">Desulfatirhabdium butyrativorans</name>
    <dbReference type="NCBI Taxonomy" id="340467"/>
    <lineage>
        <taxon>Bacteria</taxon>
        <taxon>Pseudomonadati</taxon>
        <taxon>Thermodesulfobacteriota</taxon>
        <taxon>Desulfobacteria</taxon>
        <taxon>Desulfobacterales</taxon>
        <taxon>Desulfatirhabdiaceae</taxon>
        <taxon>Desulfatirhabdium</taxon>
    </lineage>
</organism>
<feature type="domain" description="POTRA" evidence="10">
    <location>
        <begin position="477"/>
        <end position="550"/>
    </location>
</feature>
<evidence type="ECO:0000256" key="2">
    <source>
        <dbReference type="ARBA" id="ARBA00022452"/>
    </source>
</evidence>
<evidence type="ECO:0000256" key="1">
    <source>
        <dbReference type="ARBA" id="ARBA00004370"/>
    </source>
</evidence>
<feature type="chain" id="PRO_5039896759" description="Outer membrane protein assembly factor BamA" evidence="9">
    <location>
        <begin position="23"/>
        <end position="878"/>
    </location>
</feature>
<accession>A0A7C4RPD8</accession>
<evidence type="ECO:0000259" key="10">
    <source>
        <dbReference type="PROSITE" id="PS51779"/>
    </source>
</evidence>
<comment type="subcellular location">
    <subcellularLocation>
        <location evidence="1">Membrane</location>
    </subcellularLocation>
</comment>
<dbReference type="Gene3D" id="2.40.160.50">
    <property type="entry name" value="membrane protein fhac: a member of the omp85/tpsb transporter family"/>
    <property type="match status" value="1"/>
</dbReference>
<dbReference type="AlphaFoldDB" id="A0A7C4RPD8"/>
<feature type="domain" description="POTRA" evidence="10">
    <location>
        <begin position="227"/>
        <end position="304"/>
    </location>
</feature>
<evidence type="ECO:0000256" key="7">
    <source>
        <dbReference type="ARBA" id="ARBA00023237"/>
    </source>
</evidence>
<dbReference type="PANTHER" id="PTHR12815">
    <property type="entry name" value="SORTING AND ASSEMBLY MACHINERY SAMM50 PROTEIN FAMILY MEMBER"/>
    <property type="match status" value="1"/>
</dbReference>
<dbReference type="InterPro" id="IPR000184">
    <property type="entry name" value="Bac_surfAg_D15"/>
</dbReference>
<evidence type="ECO:0000256" key="9">
    <source>
        <dbReference type="SAM" id="SignalP"/>
    </source>
</evidence>
<evidence type="ECO:0000256" key="8">
    <source>
        <dbReference type="NCBIfam" id="TIGR03303"/>
    </source>
</evidence>
<dbReference type="PROSITE" id="PS51779">
    <property type="entry name" value="POTRA"/>
    <property type="match status" value="5"/>
</dbReference>
<dbReference type="GO" id="GO:0009279">
    <property type="term" value="C:cell outer membrane"/>
    <property type="evidence" value="ECO:0007669"/>
    <property type="project" value="UniProtKB-UniRule"/>
</dbReference>
<dbReference type="EMBL" id="DSUH01000097">
    <property type="protein sequence ID" value="HGU32073.1"/>
    <property type="molecule type" value="Genomic_DNA"/>
</dbReference>
<evidence type="ECO:0000256" key="3">
    <source>
        <dbReference type="ARBA" id="ARBA00022692"/>
    </source>
</evidence>
<feature type="signal peptide" evidence="9">
    <location>
        <begin position="1"/>
        <end position="22"/>
    </location>
</feature>
<keyword evidence="5" id="KW-0677">Repeat</keyword>
<feature type="domain" description="POTRA" evidence="10">
    <location>
        <begin position="396"/>
        <end position="470"/>
    </location>
</feature>
<reference evidence="11" key="1">
    <citation type="journal article" date="2020" name="mSystems">
        <title>Genome- and Community-Level Interaction Insights into Carbon Utilization and Element Cycling Functions of Hydrothermarchaeota in Hydrothermal Sediment.</title>
        <authorList>
            <person name="Zhou Z."/>
            <person name="Liu Y."/>
            <person name="Xu W."/>
            <person name="Pan J."/>
            <person name="Luo Z.H."/>
            <person name="Li M."/>
        </authorList>
    </citation>
    <scope>NUCLEOTIDE SEQUENCE [LARGE SCALE GENOMIC DNA]</scope>
    <source>
        <strain evidence="11">SpSt-477</strain>
    </source>
</reference>